<name>A0A2T3JB28_9GAMM</name>
<dbReference type="AlphaFoldDB" id="A0A2T3JB28"/>
<dbReference type="Gene3D" id="1.20.120.740">
    <property type="entry name" value="YgfB uncharacterised protein family UPF0149, PF03695"/>
    <property type="match status" value="1"/>
</dbReference>
<dbReference type="NCBIfam" id="NF002477">
    <property type="entry name" value="PRK01736.1"/>
    <property type="match status" value="1"/>
</dbReference>
<gene>
    <name evidence="3" type="ORF">C9J12_20410</name>
</gene>
<dbReference type="Pfam" id="PF03695">
    <property type="entry name" value="UPF0149"/>
    <property type="match status" value="1"/>
</dbReference>
<proteinExistence type="inferred from homology"/>
<feature type="region of interest" description="Disordered" evidence="2">
    <location>
        <begin position="199"/>
        <end position="222"/>
    </location>
</feature>
<organism evidence="3 4">
    <name type="scientific">Photobacterium frigidiphilum</name>
    <dbReference type="NCBI Taxonomy" id="264736"/>
    <lineage>
        <taxon>Bacteria</taxon>
        <taxon>Pseudomonadati</taxon>
        <taxon>Pseudomonadota</taxon>
        <taxon>Gammaproteobacteria</taxon>
        <taxon>Vibrionales</taxon>
        <taxon>Vibrionaceae</taxon>
        <taxon>Photobacterium</taxon>
    </lineage>
</organism>
<dbReference type="SUPFAM" id="SSF101327">
    <property type="entry name" value="YgfB-like"/>
    <property type="match status" value="1"/>
</dbReference>
<feature type="compositionally biased region" description="Basic and acidic residues" evidence="2">
    <location>
        <begin position="210"/>
        <end position="222"/>
    </location>
</feature>
<dbReference type="InterPro" id="IPR036255">
    <property type="entry name" value="YgfB-like_sf"/>
</dbReference>
<comment type="caution">
    <text evidence="3">The sequence shown here is derived from an EMBL/GenBank/DDBJ whole genome shotgun (WGS) entry which is preliminary data.</text>
</comment>
<dbReference type="GO" id="GO:0005829">
    <property type="term" value="C:cytosol"/>
    <property type="evidence" value="ECO:0007669"/>
    <property type="project" value="TreeGrafter"/>
</dbReference>
<dbReference type="EMBL" id="PYMJ01000025">
    <property type="protein sequence ID" value="PSU46029.1"/>
    <property type="molecule type" value="Genomic_DNA"/>
</dbReference>
<evidence type="ECO:0000313" key="3">
    <source>
        <dbReference type="EMBL" id="PSU46029.1"/>
    </source>
</evidence>
<comment type="similarity">
    <text evidence="1">Belongs to the UPF0149 family.</text>
</comment>
<dbReference type="InterPro" id="IPR011978">
    <property type="entry name" value="YgfB-like"/>
</dbReference>
<evidence type="ECO:0000313" key="4">
    <source>
        <dbReference type="Proteomes" id="UP000240987"/>
    </source>
</evidence>
<dbReference type="PANTHER" id="PTHR37528:SF1">
    <property type="entry name" value="UPF0149 PROTEIN YGFB"/>
    <property type="match status" value="1"/>
</dbReference>
<evidence type="ECO:0000256" key="2">
    <source>
        <dbReference type="SAM" id="MobiDB-lite"/>
    </source>
</evidence>
<protein>
    <submittedName>
        <fullName evidence="3">YecA family protein</fullName>
    </submittedName>
</protein>
<keyword evidence="4" id="KW-1185">Reference proteome</keyword>
<sequence length="222" mass="23992">MNEVKLPSFEAIESELKTHGFSVSPSELHGLLTGMISGGLNVEDDNWLGPVADYANEGKPLLDGAKGVVRTVFNAATVELSGMAHTVFTSTASELTNSIFNFTLLIPDENSDLVDRAEALTEWVSSFISGLGLMGLDKTQFSAEVNEVLAELQEIALLGIDEDEELAEQAEFFEQVLEHVPMCVLTCLVELGERPSSVELPTVAGTPEDIAQKEQDDKPTVH</sequence>
<dbReference type="RefSeq" id="WP_107244377.1">
    <property type="nucleotide sequence ID" value="NZ_PYMJ01000025.1"/>
</dbReference>
<reference evidence="3 4" key="1">
    <citation type="submission" date="2018-01" db="EMBL/GenBank/DDBJ databases">
        <title>Whole genome sequencing of Histamine producing bacteria.</title>
        <authorList>
            <person name="Butler K."/>
        </authorList>
    </citation>
    <scope>NUCLEOTIDE SEQUENCE [LARGE SCALE GENOMIC DNA]</scope>
    <source>
        <strain evidence="3 4">JCM 12947</strain>
    </source>
</reference>
<dbReference type="Proteomes" id="UP000240987">
    <property type="component" value="Unassembled WGS sequence"/>
</dbReference>
<dbReference type="PANTHER" id="PTHR37528">
    <property type="entry name" value="UPF0149 PROTEIN YGFB"/>
    <property type="match status" value="1"/>
</dbReference>
<dbReference type="OrthoDB" id="9783391at2"/>
<evidence type="ECO:0000256" key="1">
    <source>
        <dbReference type="ARBA" id="ARBA00038308"/>
    </source>
</evidence>
<accession>A0A2T3JB28</accession>